<feature type="non-terminal residue" evidence="2">
    <location>
        <position position="1"/>
    </location>
</feature>
<organism evidence="2 3">
    <name type="scientific">Rhizodiscina lignyota</name>
    <dbReference type="NCBI Taxonomy" id="1504668"/>
    <lineage>
        <taxon>Eukaryota</taxon>
        <taxon>Fungi</taxon>
        <taxon>Dikarya</taxon>
        <taxon>Ascomycota</taxon>
        <taxon>Pezizomycotina</taxon>
        <taxon>Dothideomycetes</taxon>
        <taxon>Pleosporomycetidae</taxon>
        <taxon>Aulographales</taxon>
        <taxon>Rhizodiscinaceae</taxon>
        <taxon>Rhizodiscina</taxon>
    </lineage>
</organism>
<dbReference type="Proteomes" id="UP000799772">
    <property type="component" value="Unassembled WGS sequence"/>
</dbReference>
<evidence type="ECO:0000259" key="1">
    <source>
        <dbReference type="PROSITE" id="PS50097"/>
    </source>
</evidence>
<feature type="domain" description="BTB" evidence="1">
    <location>
        <begin position="3"/>
        <end position="72"/>
    </location>
</feature>
<dbReference type="InterPro" id="IPR000210">
    <property type="entry name" value="BTB/POZ_dom"/>
</dbReference>
<dbReference type="InterPro" id="IPR011333">
    <property type="entry name" value="SKP1/BTB/POZ_sf"/>
</dbReference>
<accession>A0A9P4MEJ0</accession>
<dbReference type="PROSITE" id="PS50097">
    <property type="entry name" value="BTB"/>
    <property type="match status" value="1"/>
</dbReference>
<sequence length="153" mass="17733">GTTFVTVLVGRSQEKFLVHEGLIRARSAFFEKALSRDWKEAQKKLVELPETDVPQFTLYERWLYTSTIYSRSEDGLGVSEGRLLIESYFLGDMLQDADFKDAVIDAIINVLIKDKIYATFWGKDIYENTPPESPLRKLTVDCHLDQRDTDWFT</sequence>
<protein>
    <recommendedName>
        <fullName evidence="1">BTB domain-containing protein</fullName>
    </recommendedName>
</protein>
<dbReference type="EMBL" id="ML978122">
    <property type="protein sequence ID" value="KAF2102654.1"/>
    <property type="molecule type" value="Genomic_DNA"/>
</dbReference>
<dbReference type="AlphaFoldDB" id="A0A9P4MEJ0"/>
<dbReference type="OrthoDB" id="1022638at2759"/>
<evidence type="ECO:0000313" key="3">
    <source>
        <dbReference type="Proteomes" id="UP000799772"/>
    </source>
</evidence>
<comment type="caution">
    <text evidence="2">The sequence shown here is derived from an EMBL/GenBank/DDBJ whole genome shotgun (WGS) entry which is preliminary data.</text>
</comment>
<dbReference type="Gene3D" id="3.30.710.10">
    <property type="entry name" value="Potassium Channel Kv1.1, Chain A"/>
    <property type="match status" value="1"/>
</dbReference>
<evidence type="ECO:0000313" key="2">
    <source>
        <dbReference type="EMBL" id="KAF2102654.1"/>
    </source>
</evidence>
<dbReference type="PANTHER" id="PTHR47843">
    <property type="entry name" value="BTB DOMAIN-CONTAINING PROTEIN-RELATED"/>
    <property type="match status" value="1"/>
</dbReference>
<feature type="non-terminal residue" evidence="2">
    <location>
        <position position="153"/>
    </location>
</feature>
<dbReference type="CDD" id="cd18186">
    <property type="entry name" value="BTB_POZ_ZBTB_KLHL-like"/>
    <property type="match status" value="1"/>
</dbReference>
<keyword evidence="3" id="KW-1185">Reference proteome</keyword>
<name>A0A9P4MEJ0_9PEZI</name>
<reference evidence="2" key="1">
    <citation type="journal article" date="2020" name="Stud. Mycol.">
        <title>101 Dothideomycetes genomes: a test case for predicting lifestyles and emergence of pathogens.</title>
        <authorList>
            <person name="Haridas S."/>
            <person name="Albert R."/>
            <person name="Binder M."/>
            <person name="Bloem J."/>
            <person name="Labutti K."/>
            <person name="Salamov A."/>
            <person name="Andreopoulos B."/>
            <person name="Baker S."/>
            <person name="Barry K."/>
            <person name="Bills G."/>
            <person name="Bluhm B."/>
            <person name="Cannon C."/>
            <person name="Castanera R."/>
            <person name="Culley D."/>
            <person name="Daum C."/>
            <person name="Ezra D."/>
            <person name="Gonzalez J."/>
            <person name="Henrissat B."/>
            <person name="Kuo A."/>
            <person name="Liang C."/>
            <person name="Lipzen A."/>
            <person name="Lutzoni F."/>
            <person name="Magnuson J."/>
            <person name="Mondo S."/>
            <person name="Nolan M."/>
            <person name="Ohm R."/>
            <person name="Pangilinan J."/>
            <person name="Park H.-J."/>
            <person name="Ramirez L."/>
            <person name="Alfaro M."/>
            <person name="Sun H."/>
            <person name="Tritt A."/>
            <person name="Yoshinaga Y."/>
            <person name="Zwiers L.-H."/>
            <person name="Turgeon B."/>
            <person name="Goodwin S."/>
            <person name="Spatafora J."/>
            <person name="Crous P."/>
            <person name="Grigoriev I."/>
        </authorList>
    </citation>
    <scope>NUCLEOTIDE SEQUENCE</scope>
    <source>
        <strain evidence="2">CBS 133067</strain>
    </source>
</reference>
<dbReference type="SUPFAM" id="SSF54695">
    <property type="entry name" value="POZ domain"/>
    <property type="match status" value="1"/>
</dbReference>
<gene>
    <name evidence="2" type="ORF">NA57DRAFT_27179</name>
</gene>
<proteinExistence type="predicted"/>
<dbReference type="PANTHER" id="PTHR47843:SF2">
    <property type="entry name" value="BTB DOMAIN-CONTAINING PROTEIN"/>
    <property type="match status" value="1"/>
</dbReference>